<dbReference type="Proteomes" id="UP000799750">
    <property type="component" value="Unassembled WGS sequence"/>
</dbReference>
<organism evidence="1 2">
    <name type="scientific">Lophium mytilinum</name>
    <dbReference type="NCBI Taxonomy" id="390894"/>
    <lineage>
        <taxon>Eukaryota</taxon>
        <taxon>Fungi</taxon>
        <taxon>Dikarya</taxon>
        <taxon>Ascomycota</taxon>
        <taxon>Pezizomycotina</taxon>
        <taxon>Dothideomycetes</taxon>
        <taxon>Pleosporomycetidae</taxon>
        <taxon>Mytilinidiales</taxon>
        <taxon>Mytilinidiaceae</taxon>
        <taxon>Lophium</taxon>
    </lineage>
</organism>
<proteinExistence type="predicted"/>
<accession>A0A6A6R6V9</accession>
<evidence type="ECO:0000313" key="2">
    <source>
        <dbReference type="Proteomes" id="UP000799750"/>
    </source>
</evidence>
<sequence length="150" mass="15501">MANASVCFFPNNFTTGDDQPTKFVPCDPSAPVSACCAVGEACTVSGLCYSGLGSIYRGACTDRNWGDSCPLLCTQDNHGPNAGLQDGVQWLSNCGAPSDNFVCGGNPGCDNSSLVFIDAVAPILQVNITGNFTKSQAFSSLSSTPASFCY</sequence>
<evidence type="ECO:0000313" key="1">
    <source>
        <dbReference type="EMBL" id="KAF2500112.1"/>
    </source>
</evidence>
<name>A0A6A6R6V9_9PEZI</name>
<reference evidence="1" key="1">
    <citation type="journal article" date="2020" name="Stud. Mycol.">
        <title>101 Dothideomycetes genomes: a test case for predicting lifestyles and emergence of pathogens.</title>
        <authorList>
            <person name="Haridas S."/>
            <person name="Albert R."/>
            <person name="Binder M."/>
            <person name="Bloem J."/>
            <person name="Labutti K."/>
            <person name="Salamov A."/>
            <person name="Andreopoulos B."/>
            <person name="Baker S."/>
            <person name="Barry K."/>
            <person name="Bills G."/>
            <person name="Bluhm B."/>
            <person name="Cannon C."/>
            <person name="Castanera R."/>
            <person name="Culley D."/>
            <person name="Daum C."/>
            <person name="Ezra D."/>
            <person name="Gonzalez J."/>
            <person name="Henrissat B."/>
            <person name="Kuo A."/>
            <person name="Liang C."/>
            <person name="Lipzen A."/>
            <person name="Lutzoni F."/>
            <person name="Magnuson J."/>
            <person name="Mondo S."/>
            <person name="Nolan M."/>
            <person name="Ohm R."/>
            <person name="Pangilinan J."/>
            <person name="Park H.-J."/>
            <person name="Ramirez L."/>
            <person name="Alfaro M."/>
            <person name="Sun H."/>
            <person name="Tritt A."/>
            <person name="Yoshinaga Y."/>
            <person name="Zwiers L.-H."/>
            <person name="Turgeon B."/>
            <person name="Goodwin S."/>
            <person name="Spatafora J."/>
            <person name="Crous P."/>
            <person name="Grigoriev I."/>
        </authorList>
    </citation>
    <scope>NUCLEOTIDE SEQUENCE</scope>
    <source>
        <strain evidence="1">CBS 269.34</strain>
    </source>
</reference>
<dbReference type="AlphaFoldDB" id="A0A6A6R6V9"/>
<protein>
    <submittedName>
        <fullName evidence="1">Uncharacterized protein</fullName>
    </submittedName>
</protein>
<dbReference type="OrthoDB" id="5215637at2759"/>
<gene>
    <name evidence="1" type="ORF">BU16DRAFT_556595</name>
</gene>
<dbReference type="EMBL" id="MU004183">
    <property type="protein sequence ID" value="KAF2500112.1"/>
    <property type="molecule type" value="Genomic_DNA"/>
</dbReference>
<keyword evidence="2" id="KW-1185">Reference proteome</keyword>